<dbReference type="PANTHER" id="PTHR32015:SF3">
    <property type="entry name" value="TRIACYLGLYCEROL LIPASE"/>
    <property type="match status" value="1"/>
</dbReference>
<organism evidence="3">
    <name type="scientific">Enterobius vermicularis</name>
    <name type="common">Human pinworm</name>
    <dbReference type="NCBI Taxonomy" id="51028"/>
    <lineage>
        <taxon>Eukaryota</taxon>
        <taxon>Metazoa</taxon>
        <taxon>Ecdysozoa</taxon>
        <taxon>Nematoda</taxon>
        <taxon>Chromadorea</taxon>
        <taxon>Rhabditida</taxon>
        <taxon>Spirurina</taxon>
        <taxon>Oxyuridomorpha</taxon>
        <taxon>Oxyuroidea</taxon>
        <taxon>Oxyuridae</taxon>
        <taxon>Enterobius</taxon>
    </lineage>
</organism>
<name>A0A0N4V4X2_ENTVE</name>
<dbReference type="SUPFAM" id="SSF53474">
    <property type="entry name" value="alpha/beta-Hydrolases"/>
    <property type="match status" value="1"/>
</dbReference>
<dbReference type="FunFam" id="3.40.50.1820:FF:000377">
    <property type="entry name" value="LIPaSe related"/>
    <property type="match status" value="1"/>
</dbReference>
<dbReference type="Pfam" id="PF01674">
    <property type="entry name" value="Lipase_2"/>
    <property type="match status" value="1"/>
</dbReference>
<dbReference type="AlphaFoldDB" id="A0A0N4V4X2"/>
<dbReference type="WBParaSite" id="EVEC_0000522501-mRNA-1">
    <property type="protein sequence ID" value="EVEC_0000522501-mRNA-1"/>
    <property type="gene ID" value="EVEC_0000522501"/>
</dbReference>
<dbReference type="PANTHER" id="PTHR32015">
    <property type="entry name" value="FASTING INDUCED LIPASE"/>
    <property type="match status" value="1"/>
</dbReference>
<dbReference type="GO" id="GO:0016042">
    <property type="term" value="P:lipid catabolic process"/>
    <property type="evidence" value="ECO:0007669"/>
    <property type="project" value="InterPro"/>
</dbReference>
<dbReference type="Gene3D" id="3.40.50.1820">
    <property type="entry name" value="alpha/beta hydrolase"/>
    <property type="match status" value="1"/>
</dbReference>
<evidence type="ECO:0000313" key="2">
    <source>
        <dbReference type="Proteomes" id="UP000274131"/>
    </source>
</evidence>
<protein>
    <submittedName>
        <fullName evidence="3">Triacylglycerol lipase</fullName>
    </submittedName>
</protein>
<evidence type="ECO:0000313" key="1">
    <source>
        <dbReference type="EMBL" id="VDD90127.1"/>
    </source>
</evidence>
<evidence type="ECO:0000313" key="3">
    <source>
        <dbReference type="WBParaSite" id="EVEC_0000522501-mRNA-1"/>
    </source>
</evidence>
<proteinExistence type="predicted"/>
<sequence>MLIIFFLISLVQADFTPHFRAYLHNNYGIGIAQMLERSDLGLDASFGGKLNGSEELTNQAVILVHGITNKISRFEDTVNHFLSKGYKRSEIYGTTWGDAGATPAGLVDMKCSYVKQIRSMIIAVRQYTGTRVDVIAYSMGSPIARKAILGGNCVDTREILGPPLTELIDTYLSVAGANQGSSLCFMPIPVGTCNKRTGLHCQSTFLKDINDQTRYEGAFIFSIFSTNDEKIGLRACHKLLSPIVGGNGFVKKEGFSHDQVIDSTKEMQRNFVQKHKPI</sequence>
<dbReference type="InterPro" id="IPR029058">
    <property type="entry name" value="AB_hydrolase_fold"/>
</dbReference>
<dbReference type="Proteomes" id="UP000274131">
    <property type="component" value="Unassembled WGS sequence"/>
</dbReference>
<gene>
    <name evidence="1" type="ORF">EVEC_LOCUS4878</name>
</gene>
<reference evidence="1 2" key="2">
    <citation type="submission" date="2018-10" db="EMBL/GenBank/DDBJ databases">
        <authorList>
            <consortium name="Pathogen Informatics"/>
        </authorList>
    </citation>
    <scope>NUCLEOTIDE SEQUENCE [LARGE SCALE GENOMIC DNA]</scope>
</reference>
<dbReference type="OrthoDB" id="5792589at2759"/>
<dbReference type="EMBL" id="UXUI01007990">
    <property type="protein sequence ID" value="VDD90127.1"/>
    <property type="molecule type" value="Genomic_DNA"/>
</dbReference>
<reference evidence="3" key="1">
    <citation type="submission" date="2017-02" db="UniProtKB">
        <authorList>
            <consortium name="WormBaseParasite"/>
        </authorList>
    </citation>
    <scope>IDENTIFICATION</scope>
</reference>
<accession>A0A0N4V4X2</accession>
<dbReference type="GO" id="GO:0016298">
    <property type="term" value="F:lipase activity"/>
    <property type="evidence" value="ECO:0007669"/>
    <property type="project" value="TreeGrafter"/>
</dbReference>
<keyword evidence="2" id="KW-1185">Reference proteome</keyword>
<dbReference type="InterPro" id="IPR002918">
    <property type="entry name" value="Lipase_EstA/Esterase_EstB"/>
</dbReference>